<sequence>MTATPLKRQIYKNVGPIERNGYMSVEPDKWGVIYNPKAGTRKVQKRWKEIKAYMDSKGVSYDYVQSEGFGSVERLAGILANNGYRTIVVVGGDGALNDAINGIMLSNAEDKENIAIGIIPNGIGNDFAKYWEMSSEYKEAVDCIINNRRRKIDVGTCYYYDGQKHMTRYFLNAINIGLGARIVKITDQCKRFWGVKFLSYFMAFISLIFERKLYRMHLKINGEHIRGRIMTVCIGSAWGYGQAPSAVPYNGWLDVSVIYRPELLQLFSGIWMLMEGRILNHKVVKPYRTQKIKVLRAQNASVDLDGRILDRHFPLDIGVLHEAITLIIPN</sequence>
<keyword evidence="4" id="KW-0067">ATP-binding</keyword>
<dbReference type="PROSITE" id="PS50146">
    <property type="entry name" value="DAGK"/>
    <property type="match status" value="1"/>
</dbReference>
<evidence type="ECO:0000259" key="6">
    <source>
        <dbReference type="PROSITE" id="PS50146"/>
    </source>
</evidence>
<dbReference type="Gene3D" id="2.60.200.40">
    <property type="match status" value="1"/>
</dbReference>
<evidence type="ECO:0000256" key="4">
    <source>
        <dbReference type="ARBA" id="ARBA00022840"/>
    </source>
</evidence>
<feature type="transmembrane region" description="Helical" evidence="5">
    <location>
        <begin position="192"/>
        <end position="209"/>
    </location>
</feature>
<dbReference type="GO" id="GO:0016301">
    <property type="term" value="F:kinase activity"/>
    <property type="evidence" value="ECO:0007669"/>
    <property type="project" value="UniProtKB-KW"/>
</dbReference>
<dbReference type="GO" id="GO:0005524">
    <property type="term" value="F:ATP binding"/>
    <property type="evidence" value="ECO:0007669"/>
    <property type="project" value="UniProtKB-KW"/>
</dbReference>
<evidence type="ECO:0000313" key="7">
    <source>
        <dbReference type="EMBL" id="ADD61471.1"/>
    </source>
</evidence>
<accession>D9ZDR7</accession>
<dbReference type="InterPro" id="IPR017438">
    <property type="entry name" value="ATP-NAD_kinase_N"/>
</dbReference>
<dbReference type="Pfam" id="PF19279">
    <property type="entry name" value="YegS_C"/>
    <property type="match status" value="1"/>
</dbReference>
<dbReference type="SUPFAM" id="SSF111331">
    <property type="entry name" value="NAD kinase/diacylglycerol kinase-like"/>
    <property type="match status" value="1"/>
</dbReference>
<dbReference type="Gene3D" id="3.40.50.10330">
    <property type="entry name" value="Probable inorganic polyphosphate/atp-NAD kinase, domain 1"/>
    <property type="match status" value="1"/>
</dbReference>
<keyword evidence="2" id="KW-0547">Nucleotide-binding</keyword>
<evidence type="ECO:0000256" key="3">
    <source>
        <dbReference type="ARBA" id="ARBA00022777"/>
    </source>
</evidence>
<dbReference type="InterPro" id="IPR050187">
    <property type="entry name" value="Lipid_Phosphate_FormReg"/>
</dbReference>
<keyword evidence="5" id="KW-0472">Membrane</keyword>
<dbReference type="Pfam" id="PF00781">
    <property type="entry name" value="DAGK_cat"/>
    <property type="match status" value="1"/>
</dbReference>
<evidence type="ECO:0000256" key="2">
    <source>
        <dbReference type="ARBA" id="ARBA00022741"/>
    </source>
</evidence>
<feature type="domain" description="DAGKc" evidence="6">
    <location>
        <begin position="25"/>
        <end position="160"/>
    </location>
</feature>
<keyword evidence="5" id="KW-0812">Transmembrane</keyword>
<dbReference type="SMART" id="SM00046">
    <property type="entry name" value="DAGKc"/>
    <property type="match status" value="1"/>
</dbReference>
<keyword evidence="1" id="KW-0808">Transferase</keyword>
<dbReference type="EMBL" id="GU942931">
    <property type="protein sequence ID" value="ADD61471.1"/>
    <property type="molecule type" value="Genomic_DNA"/>
</dbReference>
<organism evidence="7">
    <name type="scientific">uncultured organism</name>
    <dbReference type="NCBI Taxonomy" id="155900"/>
    <lineage>
        <taxon>unclassified sequences</taxon>
        <taxon>environmental samples</taxon>
    </lineage>
</organism>
<keyword evidence="5" id="KW-1133">Transmembrane helix</keyword>
<dbReference type="PANTHER" id="PTHR12358:SF54">
    <property type="entry name" value="SPHINGOSINE KINASE RELATED PROTEIN"/>
    <property type="match status" value="1"/>
</dbReference>
<evidence type="ECO:0000256" key="1">
    <source>
        <dbReference type="ARBA" id="ARBA00022679"/>
    </source>
</evidence>
<proteinExistence type="predicted"/>
<protein>
    <recommendedName>
        <fullName evidence="6">DAGKc domain-containing protein</fullName>
    </recommendedName>
</protein>
<dbReference type="InterPro" id="IPR001206">
    <property type="entry name" value="Diacylglycerol_kinase_cat_dom"/>
</dbReference>
<dbReference type="InterPro" id="IPR016064">
    <property type="entry name" value="NAD/diacylglycerol_kinase_sf"/>
</dbReference>
<name>D9ZDR7_9ZZZZ</name>
<dbReference type="InterPro" id="IPR045540">
    <property type="entry name" value="YegS/DAGK_C"/>
</dbReference>
<keyword evidence="3" id="KW-0418">Kinase</keyword>
<dbReference type="AlphaFoldDB" id="D9ZDR7"/>
<dbReference type="PANTHER" id="PTHR12358">
    <property type="entry name" value="SPHINGOSINE KINASE"/>
    <property type="match status" value="1"/>
</dbReference>
<evidence type="ECO:0000256" key="5">
    <source>
        <dbReference type="SAM" id="Phobius"/>
    </source>
</evidence>
<reference evidence="7" key="1">
    <citation type="journal article" date="2010" name="Genome Res.">
        <title>Functional metagenomics to mine the human gut microbiome for dietary fiber catabolic enzymes.</title>
        <authorList>
            <person name="Tasse L."/>
            <person name="Bercovici J."/>
            <person name="Pizzut-Serin S."/>
            <person name="Robe P."/>
            <person name="Tap J."/>
            <person name="Klopp C."/>
            <person name="Cantarel B.L."/>
            <person name="Coutinho P.M."/>
            <person name="Henrissat B."/>
            <person name="Leclerc M."/>
            <person name="Dore J."/>
            <person name="Monsan P."/>
            <person name="Remaud-Simeon M."/>
            <person name="Potocki-Veronese G."/>
        </authorList>
    </citation>
    <scope>NUCLEOTIDE SEQUENCE</scope>
</reference>